<comment type="caution">
    <text evidence="1">The sequence shown here is derived from an EMBL/GenBank/DDBJ whole genome shotgun (WGS) entry which is preliminary data.</text>
</comment>
<dbReference type="Proteomes" id="UP000606172">
    <property type="component" value="Unassembled WGS sequence"/>
</dbReference>
<dbReference type="AlphaFoldDB" id="A0A919RKM4"/>
<name>A0A919RKM4_9ACTN</name>
<sequence>MDKPPPDCGHCAGTGKITYERPKRQADGSVIWVKSVENCHVCGGSGKCK</sequence>
<reference evidence="1" key="1">
    <citation type="submission" date="2021-01" db="EMBL/GenBank/DDBJ databases">
        <title>Whole genome shotgun sequence of Sinosporangium siamense NBRC 109515.</title>
        <authorList>
            <person name="Komaki H."/>
            <person name="Tamura T."/>
        </authorList>
    </citation>
    <scope>NUCLEOTIDE SEQUENCE</scope>
    <source>
        <strain evidence="1">NBRC 109515</strain>
    </source>
</reference>
<protein>
    <submittedName>
        <fullName evidence="1">Uncharacterized protein</fullName>
    </submittedName>
</protein>
<proteinExistence type="predicted"/>
<keyword evidence="2" id="KW-1185">Reference proteome</keyword>
<evidence type="ECO:0000313" key="2">
    <source>
        <dbReference type="Proteomes" id="UP000606172"/>
    </source>
</evidence>
<accession>A0A919RKM4</accession>
<evidence type="ECO:0000313" key="1">
    <source>
        <dbReference type="EMBL" id="GII94580.1"/>
    </source>
</evidence>
<organism evidence="1 2">
    <name type="scientific">Sinosporangium siamense</name>
    <dbReference type="NCBI Taxonomy" id="1367973"/>
    <lineage>
        <taxon>Bacteria</taxon>
        <taxon>Bacillati</taxon>
        <taxon>Actinomycetota</taxon>
        <taxon>Actinomycetes</taxon>
        <taxon>Streptosporangiales</taxon>
        <taxon>Streptosporangiaceae</taxon>
        <taxon>Sinosporangium</taxon>
    </lineage>
</organism>
<dbReference type="EMBL" id="BOOW01000030">
    <property type="protein sequence ID" value="GII94580.1"/>
    <property type="molecule type" value="Genomic_DNA"/>
</dbReference>
<gene>
    <name evidence="1" type="ORF">Ssi02_48110</name>
</gene>